<evidence type="ECO:0000313" key="1">
    <source>
        <dbReference type="EMBL" id="SPU40695.1"/>
    </source>
</evidence>
<protein>
    <submittedName>
        <fullName evidence="1">Uncharacterized protein</fullName>
    </submittedName>
</protein>
<gene>
    <name evidence="1" type="ORF">NCTC7582_05239</name>
</gene>
<dbReference type="EMBL" id="UAQE01000010">
    <property type="protein sequence ID" value="SPU40695.1"/>
    <property type="molecule type" value="Genomic_DNA"/>
</dbReference>
<dbReference type="Proteomes" id="UP000251431">
    <property type="component" value="Unassembled WGS sequence"/>
</dbReference>
<name>A0A2X1BX41_9BACI</name>
<dbReference type="RefSeq" id="WP_112118936.1">
    <property type="nucleotide sequence ID" value="NZ_UAQE01000010.1"/>
</dbReference>
<evidence type="ECO:0000313" key="2">
    <source>
        <dbReference type="Proteomes" id="UP000251431"/>
    </source>
</evidence>
<sequence>MQFLNNQRQNNAFFIGKIGKGRGGSLLYELDNSLLQVLNKVDGLKKRQSHFNKYKDIKGKWSLSSFFPFSSGDGKPHFVKNLVGNAVLENRNKVVVGEMGKGYSFVDKTMLSLEKSMIED</sequence>
<organism evidence="1 2">
    <name type="scientific">Lysinibacillus capsici</name>
    <dbReference type="NCBI Taxonomy" id="2115968"/>
    <lineage>
        <taxon>Bacteria</taxon>
        <taxon>Bacillati</taxon>
        <taxon>Bacillota</taxon>
        <taxon>Bacilli</taxon>
        <taxon>Bacillales</taxon>
        <taxon>Bacillaceae</taxon>
        <taxon>Lysinibacillus</taxon>
    </lineage>
</organism>
<proteinExistence type="predicted"/>
<reference evidence="1 2" key="1">
    <citation type="submission" date="2018-06" db="EMBL/GenBank/DDBJ databases">
        <authorList>
            <consortium name="Pathogen Informatics"/>
            <person name="Doyle S."/>
        </authorList>
    </citation>
    <scope>NUCLEOTIDE SEQUENCE [LARGE SCALE GENOMIC DNA]</scope>
    <source>
        <strain evidence="1 2">NCTC7582</strain>
    </source>
</reference>
<accession>A0A2X1BX41</accession>
<dbReference type="AlphaFoldDB" id="A0A2X1BX41"/>